<dbReference type="AlphaFoldDB" id="A0AA42CH19"/>
<dbReference type="InterPro" id="IPR001525">
    <property type="entry name" value="C5_MeTfrase"/>
</dbReference>
<dbReference type="Proteomes" id="UP001165679">
    <property type="component" value="Unassembled WGS sequence"/>
</dbReference>
<keyword evidence="4 7" id="KW-0949">S-adenosyl-L-methionine</keyword>
<dbReference type="GO" id="GO:0003886">
    <property type="term" value="F:DNA (cytosine-5-)-methyltransferase activity"/>
    <property type="evidence" value="ECO:0007669"/>
    <property type="project" value="UniProtKB-EC"/>
</dbReference>
<gene>
    <name evidence="8" type="ORF">OL599_19450</name>
</gene>
<dbReference type="GO" id="GO:0032259">
    <property type="term" value="P:methylation"/>
    <property type="evidence" value="ECO:0007669"/>
    <property type="project" value="UniProtKB-KW"/>
</dbReference>
<sequence length="350" mass="38006">MTIRTLDLFCGGGGSSWGAQAAGATVVAGVDAAGLAALTYGDNFPDARAVHAMLQPGSGPRAVRGIGTVDLLLASPECTNHTCARGARERDEESRNTSLYVLDFVRRLQPRWVVIENVVSLRRWHRYGELLAALRQRYHVREQVLDAADFGVPQSRRRLFLACDRDRLPPDLSGRVHAPLRTARDILDPPGTWAAKPLFLPNRAPGTIARARRGIAALGDGVPFLIVYYGTDGAGGWQPLDRPLRTITTLDRFGLLEWTESGPTLRMLQVPELRRAMGFDESFRLSHGTRRDRIRLLGNGVCPPVMRALVTSLVAGANNAECAHPSRRPAPASNVVCGTSEPAAAGGWRA</sequence>
<keyword evidence="9" id="KW-1185">Reference proteome</keyword>
<reference evidence="8" key="1">
    <citation type="submission" date="2022-09" db="EMBL/GenBank/DDBJ databases">
        <title>Rhodovastum sp. nov. RN2-1 isolated from soil in Seongnam, South Korea.</title>
        <authorList>
            <person name="Le N.T."/>
        </authorList>
    </citation>
    <scope>NUCLEOTIDE SEQUENCE</scope>
    <source>
        <strain evidence="8">RN2-1</strain>
    </source>
</reference>
<reference evidence="8" key="2">
    <citation type="submission" date="2022-10" db="EMBL/GenBank/DDBJ databases">
        <authorList>
            <person name="Trinh H.N."/>
        </authorList>
    </citation>
    <scope>NUCLEOTIDE SEQUENCE</scope>
    <source>
        <strain evidence="8">RN2-1</strain>
    </source>
</reference>
<dbReference type="RefSeq" id="WP_264715577.1">
    <property type="nucleotide sequence ID" value="NZ_JAPDNT010000023.1"/>
</dbReference>
<keyword evidence="5" id="KW-0680">Restriction system</keyword>
<evidence type="ECO:0000256" key="2">
    <source>
        <dbReference type="ARBA" id="ARBA00022603"/>
    </source>
</evidence>
<evidence type="ECO:0000313" key="8">
    <source>
        <dbReference type="EMBL" id="MCW3476746.1"/>
    </source>
</evidence>
<dbReference type="SUPFAM" id="SSF53335">
    <property type="entry name" value="S-adenosyl-L-methionine-dependent methyltransferases"/>
    <property type="match status" value="1"/>
</dbReference>
<dbReference type="GO" id="GO:0009307">
    <property type="term" value="P:DNA restriction-modification system"/>
    <property type="evidence" value="ECO:0007669"/>
    <property type="project" value="UniProtKB-KW"/>
</dbReference>
<dbReference type="PRINTS" id="PR00105">
    <property type="entry name" value="C5METTRFRASE"/>
</dbReference>
<comment type="catalytic activity">
    <reaction evidence="6">
        <text>a 2'-deoxycytidine in DNA + S-adenosyl-L-methionine = a 5-methyl-2'-deoxycytidine in DNA + S-adenosyl-L-homocysteine + H(+)</text>
        <dbReference type="Rhea" id="RHEA:13681"/>
        <dbReference type="Rhea" id="RHEA-COMP:11369"/>
        <dbReference type="Rhea" id="RHEA-COMP:11370"/>
        <dbReference type="ChEBI" id="CHEBI:15378"/>
        <dbReference type="ChEBI" id="CHEBI:57856"/>
        <dbReference type="ChEBI" id="CHEBI:59789"/>
        <dbReference type="ChEBI" id="CHEBI:85452"/>
        <dbReference type="ChEBI" id="CHEBI:85454"/>
        <dbReference type="EC" id="2.1.1.37"/>
    </reaction>
</comment>
<accession>A0AA42CH19</accession>
<name>A0AA42CH19_9PROT</name>
<evidence type="ECO:0000256" key="1">
    <source>
        <dbReference type="ARBA" id="ARBA00011975"/>
    </source>
</evidence>
<evidence type="ECO:0000256" key="3">
    <source>
        <dbReference type="ARBA" id="ARBA00022679"/>
    </source>
</evidence>
<dbReference type="InterPro" id="IPR050750">
    <property type="entry name" value="C5-MTase"/>
</dbReference>
<dbReference type="Gene3D" id="3.90.120.10">
    <property type="entry name" value="DNA Methylase, subunit A, domain 2"/>
    <property type="match status" value="1"/>
</dbReference>
<evidence type="ECO:0000256" key="5">
    <source>
        <dbReference type="ARBA" id="ARBA00022747"/>
    </source>
</evidence>
<feature type="active site" evidence="7">
    <location>
        <position position="78"/>
    </location>
</feature>
<protein>
    <recommendedName>
        <fullName evidence="1">DNA (cytosine-5-)-methyltransferase</fullName>
        <ecNumber evidence="1">2.1.1.37</ecNumber>
    </recommendedName>
</protein>
<dbReference type="PROSITE" id="PS51679">
    <property type="entry name" value="SAM_MT_C5"/>
    <property type="match status" value="1"/>
</dbReference>
<evidence type="ECO:0000256" key="6">
    <source>
        <dbReference type="ARBA" id="ARBA00047422"/>
    </source>
</evidence>
<dbReference type="InterPro" id="IPR029063">
    <property type="entry name" value="SAM-dependent_MTases_sf"/>
</dbReference>
<keyword evidence="3 7" id="KW-0808">Transferase</keyword>
<dbReference type="EMBL" id="JAPDNT010000023">
    <property type="protein sequence ID" value="MCW3476746.1"/>
    <property type="molecule type" value="Genomic_DNA"/>
</dbReference>
<dbReference type="Gene3D" id="3.40.50.150">
    <property type="entry name" value="Vaccinia Virus protein VP39"/>
    <property type="match status" value="1"/>
</dbReference>
<comment type="caution">
    <text evidence="8">The sequence shown here is derived from an EMBL/GenBank/DDBJ whole genome shotgun (WGS) entry which is preliminary data.</text>
</comment>
<dbReference type="PANTHER" id="PTHR46098:SF1">
    <property type="entry name" value="TRNA (CYTOSINE(38)-C(5))-METHYLTRANSFERASE"/>
    <property type="match status" value="1"/>
</dbReference>
<comment type="similarity">
    <text evidence="7">Belongs to the class I-like SAM-binding methyltransferase superfamily. C5-methyltransferase family.</text>
</comment>
<evidence type="ECO:0000256" key="7">
    <source>
        <dbReference type="PROSITE-ProRule" id="PRU01016"/>
    </source>
</evidence>
<dbReference type="Pfam" id="PF00145">
    <property type="entry name" value="DNA_methylase"/>
    <property type="match status" value="1"/>
</dbReference>
<evidence type="ECO:0000313" key="9">
    <source>
        <dbReference type="Proteomes" id="UP001165679"/>
    </source>
</evidence>
<proteinExistence type="inferred from homology"/>
<keyword evidence="2 7" id="KW-0489">Methyltransferase</keyword>
<evidence type="ECO:0000256" key="4">
    <source>
        <dbReference type="ARBA" id="ARBA00022691"/>
    </source>
</evidence>
<organism evidence="8 9">
    <name type="scientific">Limobrevibacterium gyesilva</name>
    <dbReference type="NCBI Taxonomy" id="2991712"/>
    <lineage>
        <taxon>Bacteria</taxon>
        <taxon>Pseudomonadati</taxon>
        <taxon>Pseudomonadota</taxon>
        <taxon>Alphaproteobacteria</taxon>
        <taxon>Acetobacterales</taxon>
        <taxon>Acetobacteraceae</taxon>
        <taxon>Limobrevibacterium</taxon>
    </lineage>
</organism>
<dbReference type="PANTHER" id="PTHR46098">
    <property type="entry name" value="TRNA (CYTOSINE(38)-C(5))-METHYLTRANSFERASE"/>
    <property type="match status" value="1"/>
</dbReference>
<dbReference type="EC" id="2.1.1.37" evidence="1"/>